<dbReference type="VEuPathDB" id="ToxoDB:CSUI_000807"/>
<organism evidence="1 2">
    <name type="scientific">Cystoisospora suis</name>
    <dbReference type="NCBI Taxonomy" id="483139"/>
    <lineage>
        <taxon>Eukaryota</taxon>
        <taxon>Sar</taxon>
        <taxon>Alveolata</taxon>
        <taxon>Apicomplexa</taxon>
        <taxon>Conoidasida</taxon>
        <taxon>Coccidia</taxon>
        <taxon>Eucoccidiorida</taxon>
        <taxon>Eimeriorina</taxon>
        <taxon>Sarcocystidae</taxon>
        <taxon>Cystoisospora</taxon>
    </lineage>
</organism>
<accession>A0A2C6LE45</accession>
<reference evidence="1 2" key="1">
    <citation type="journal article" date="2017" name="Int. J. Parasitol.">
        <title>The genome of the protozoan parasite Cystoisospora suis and a reverse vaccinology approach to identify vaccine candidates.</title>
        <authorList>
            <person name="Palmieri N."/>
            <person name="Shrestha A."/>
            <person name="Ruttkowski B."/>
            <person name="Beck T."/>
            <person name="Vogl C."/>
            <person name="Tomley F."/>
            <person name="Blake D.P."/>
            <person name="Joachim A."/>
        </authorList>
    </citation>
    <scope>NUCLEOTIDE SEQUENCE [LARGE SCALE GENOMIC DNA]</scope>
    <source>
        <strain evidence="1 2">Wien I</strain>
    </source>
</reference>
<protein>
    <submittedName>
        <fullName evidence="1">Uncharacterized protein</fullName>
    </submittedName>
</protein>
<proteinExistence type="predicted"/>
<name>A0A2C6LE45_9APIC</name>
<dbReference type="AlphaFoldDB" id="A0A2C6LE45"/>
<dbReference type="RefSeq" id="XP_067927020.1">
    <property type="nucleotide sequence ID" value="XM_068061014.1"/>
</dbReference>
<dbReference type="Proteomes" id="UP000221165">
    <property type="component" value="Unassembled WGS sequence"/>
</dbReference>
<dbReference type="EMBL" id="MIGC01000308">
    <property type="protein sequence ID" value="PHJ25348.1"/>
    <property type="molecule type" value="Genomic_DNA"/>
</dbReference>
<evidence type="ECO:0000313" key="1">
    <source>
        <dbReference type="EMBL" id="PHJ25348.1"/>
    </source>
</evidence>
<keyword evidence="2" id="KW-1185">Reference proteome</keyword>
<evidence type="ECO:0000313" key="2">
    <source>
        <dbReference type="Proteomes" id="UP000221165"/>
    </source>
</evidence>
<dbReference type="GeneID" id="94424225"/>
<sequence length="173" mass="20438">MAKFPNFLVKAAIWRASIRRSNALPHYLFLILVSFQLDRQRSQHFSEDKALRLLWAFTSFLHFSTRARSMSYNQAGVWRHLLRFYRPRRLDEKEALSPPGFICIRWKTLSQMVVIVLVNRVVRSFFLCFSLSLTQCATYFSYPYSLNRAHKWLMPEQPPDSTLSSVASHCVDW</sequence>
<gene>
    <name evidence="1" type="ORF">CSUI_000807</name>
</gene>
<comment type="caution">
    <text evidence="1">The sequence shown here is derived from an EMBL/GenBank/DDBJ whole genome shotgun (WGS) entry which is preliminary data.</text>
</comment>